<keyword evidence="2" id="KW-1185">Reference proteome</keyword>
<dbReference type="SFLD" id="SFLDG01135">
    <property type="entry name" value="C1.5.6:_HAD__Beta-PGM__Phospha"/>
    <property type="match status" value="1"/>
</dbReference>
<dbReference type="InterPro" id="IPR023214">
    <property type="entry name" value="HAD_sf"/>
</dbReference>
<dbReference type="Proteomes" id="UP001449225">
    <property type="component" value="Unassembled WGS sequence"/>
</dbReference>
<dbReference type="SFLD" id="SFLDG01129">
    <property type="entry name" value="C1.5:_HAD__Beta-PGM__Phosphata"/>
    <property type="match status" value="1"/>
</dbReference>
<dbReference type="SUPFAM" id="SSF56784">
    <property type="entry name" value="HAD-like"/>
    <property type="match status" value="1"/>
</dbReference>
<dbReference type="Pfam" id="PF13419">
    <property type="entry name" value="HAD_2"/>
    <property type="match status" value="1"/>
</dbReference>
<keyword evidence="1" id="KW-0378">Hydrolase</keyword>
<dbReference type="RefSeq" id="WP_342854166.1">
    <property type="nucleotide sequence ID" value="NZ_JBBMRA010000005.1"/>
</dbReference>
<dbReference type="NCBIfam" id="TIGR01549">
    <property type="entry name" value="HAD-SF-IA-v1"/>
    <property type="match status" value="1"/>
</dbReference>
<dbReference type="Gene3D" id="3.40.50.1000">
    <property type="entry name" value="HAD superfamily/HAD-like"/>
    <property type="match status" value="1"/>
</dbReference>
<comment type="caution">
    <text evidence="1">The sequence shown here is derived from an EMBL/GenBank/DDBJ whole genome shotgun (WGS) entry which is preliminary data.</text>
</comment>
<dbReference type="InterPro" id="IPR006439">
    <property type="entry name" value="HAD-SF_hydro_IA"/>
</dbReference>
<dbReference type="GO" id="GO:0016787">
    <property type="term" value="F:hydrolase activity"/>
    <property type="evidence" value="ECO:0007669"/>
    <property type="project" value="UniProtKB-KW"/>
</dbReference>
<evidence type="ECO:0000313" key="2">
    <source>
        <dbReference type="Proteomes" id="UP001449225"/>
    </source>
</evidence>
<gene>
    <name evidence="1" type="ORF">WNY58_07330</name>
</gene>
<reference evidence="1 2" key="1">
    <citation type="submission" date="2024-03" db="EMBL/GenBank/DDBJ databases">
        <title>Community enrichment and isolation of bacterial strains for fucoidan degradation.</title>
        <authorList>
            <person name="Sichert A."/>
        </authorList>
    </citation>
    <scope>NUCLEOTIDE SEQUENCE [LARGE SCALE GENOMIC DNA]</scope>
    <source>
        <strain evidence="1 2">AS76</strain>
    </source>
</reference>
<name>A0ABU9TR69_9GAMM</name>
<dbReference type="InterPro" id="IPR041492">
    <property type="entry name" value="HAD_2"/>
</dbReference>
<protein>
    <submittedName>
        <fullName evidence="1">HAD-IA family hydrolase</fullName>
    </submittedName>
</protein>
<dbReference type="PANTHER" id="PTHR43434:SF24">
    <property type="entry name" value="HYDROLASE-RELATED"/>
    <property type="match status" value="1"/>
</dbReference>
<evidence type="ECO:0000313" key="1">
    <source>
        <dbReference type="EMBL" id="MEM5536200.1"/>
    </source>
</evidence>
<dbReference type="PANTHER" id="PTHR43434">
    <property type="entry name" value="PHOSPHOGLYCOLATE PHOSPHATASE"/>
    <property type="match status" value="1"/>
</dbReference>
<dbReference type="SFLD" id="SFLDS00003">
    <property type="entry name" value="Haloacid_Dehalogenase"/>
    <property type="match status" value="1"/>
</dbReference>
<dbReference type="Gene3D" id="1.10.150.240">
    <property type="entry name" value="Putative phosphatase, domain 2"/>
    <property type="match status" value="1"/>
</dbReference>
<dbReference type="InterPro" id="IPR050155">
    <property type="entry name" value="HAD-like_hydrolase_sf"/>
</dbReference>
<sequence>MYKLLIFDWDGTVIDSTARIISSMQAAADDCGFPVPASSAVMNIIGLGLPEAIRLLIPAVDDAGIDQMRTQYGHHFLGVNETPTPLFPGVQKTLESMHAKGMRMAVATGKSRRGLDRAFVQTGLAWLFESSRCADETVSKPNPLMLEEILAETGVPASEALMIGDTEYDLDMGRRAGMDVIAVSYGAHHIDRLKGFNPVLEVDSFPELEQWLDSKGVFA</sequence>
<dbReference type="NCBIfam" id="TIGR01509">
    <property type="entry name" value="HAD-SF-IA-v3"/>
    <property type="match status" value="1"/>
</dbReference>
<accession>A0ABU9TR69</accession>
<proteinExistence type="predicted"/>
<dbReference type="EMBL" id="JBBMRA010000005">
    <property type="protein sequence ID" value="MEM5536200.1"/>
    <property type="molecule type" value="Genomic_DNA"/>
</dbReference>
<dbReference type="InterPro" id="IPR036412">
    <property type="entry name" value="HAD-like_sf"/>
</dbReference>
<dbReference type="InterPro" id="IPR023198">
    <property type="entry name" value="PGP-like_dom2"/>
</dbReference>
<organism evidence="1 2">
    <name type="scientific">Neptuniibacter pectenicola</name>
    <dbReference type="NCBI Taxonomy" id="1806669"/>
    <lineage>
        <taxon>Bacteria</taxon>
        <taxon>Pseudomonadati</taxon>
        <taxon>Pseudomonadota</taxon>
        <taxon>Gammaproteobacteria</taxon>
        <taxon>Oceanospirillales</taxon>
        <taxon>Oceanospirillaceae</taxon>
        <taxon>Neptuniibacter</taxon>
    </lineage>
</organism>